<dbReference type="AlphaFoldDB" id="A0A9X4AZS4"/>
<dbReference type="Proteomes" id="UP001141183">
    <property type="component" value="Unassembled WGS sequence"/>
</dbReference>
<accession>A0A9X4AZS4</accession>
<evidence type="ECO:0000313" key="1">
    <source>
        <dbReference type="EMBL" id="MDC4239930.1"/>
    </source>
</evidence>
<proteinExistence type="predicted"/>
<keyword evidence="2" id="KW-1185">Reference proteome</keyword>
<comment type="caution">
    <text evidence="1">The sequence shown here is derived from an EMBL/GenBank/DDBJ whole genome shotgun (WGS) entry which is preliminary data.</text>
</comment>
<sequence>MRTLSEIEKLSLAAVLKMENDGLIMQRAISALISDEDLKRQTDASILAAEGRIKGIQQFIKENKILIVKED</sequence>
<evidence type="ECO:0000313" key="2">
    <source>
        <dbReference type="Proteomes" id="UP001141183"/>
    </source>
</evidence>
<protein>
    <submittedName>
        <fullName evidence="1">Uncharacterized protein</fullName>
    </submittedName>
</protein>
<reference evidence="1" key="1">
    <citation type="submission" date="2022-05" db="EMBL/GenBank/DDBJ databases">
        <title>Draft genome sequence of Clostridium tertium strain CP3 isolated from Peru.</title>
        <authorList>
            <person name="Hurtado R."/>
            <person name="Lima L."/>
            <person name="Sousa T."/>
            <person name="Jaiswal A.K."/>
            <person name="Tiwari S."/>
            <person name="Maturrano L."/>
            <person name="Brenig B."/>
            <person name="Azevedo V."/>
        </authorList>
    </citation>
    <scope>NUCLEOTIDE SEQUENCE</scope>
    <source>
        <strain evidence="1">CP3</strain>
    </source>
</reference>
<name>A0A9X4AZS4_9CLOT</name>
<gene>
    <name evidence="1" type="ORF">NE398_07095</name>
</gene>
<dbReference type="EMBL" id="JAMRYU010000006">
    <property type="protein sequence ID" value="MDC4239930.1"/>
    <property type="molecule type" value="Genomic_DNA"/>
</dbReference>
<dbReference type="RefSeq" id="WP_008678921.1">
    <property type="nucleotide sequence ID" value="NZ_CABKOG010000003.1"/>
</dbReference>
<organism evidence="1 2">
    <name type="scientific">Clostridium tertium</name>
    <dbReference type="NCBI Taxonomy" id="1559"/>
    <lineage>
        <taxon>Bacteria</taxon>
        <taxon>Bacillati</taxon>
        <taxon>Bacillota</taxon>
        <taxon>Clostridia</taxon>
        <taxon>Eubacteriales</taxon>
        <taxon>Clostridiaceae</taxon>
        <taxon>Clostridium</taxon>
    </lineage>
</organism>